<sequence length="86" mass="9595">MISFPKQMGLNEYAIRKKIIESKTTELYADTSKSKTSETVGNTNEVNIEKPKSVNESVVSTPNINKIKSPFEIGTQINENMCPTEV</sequence>
<name>A0ABQ5GFT5_9ASTR</name>
<proteinExistence type="predicted"/>
<gene>
    <name evidence="1" type="ORF">Tco_1033113</name>
</gene>
<protein>
    <submittedName>
        <fullName evidence="1">Uncharacterized protein</fullName>
    </submittedName>
</protein>
<comment type="caution">
    <text evidence="1">The sequence shown here is derived from an EMBL/GenBank/DDBJ whole genome shotgun (WGS) entry which is preliminary data.</text>
</comment>
<accession>A0ABQ5GFT5</accession>
<keyword evidence="2" id="KW-1185">Reference proteome</keyword>
<reference evidence="1" key="2">
    <citation type="submission" date="2022-01" db="EMBL/GenBank/DDBJ databases">
        <authorList>
            <person name="Yamashiro T."/>
            <person name="Shiraishi A."/>
            <person name="Satake H."/>
            <person name="Nakayama K."/>
        </authorList>
    </citation>
    <scope>NUCLEOTIDE SEQUENCE</scope>
</reference>
<evidence type="ECO:0000313" key="1">
    <source>
        <dbReference type="EMBL" id="GJT73827.1"/>
    </source>
</evidence>
<dbReference type="EMBL" id="BQNB010018387">
    <property type="protein sequence ID" value="GJT73827.1"/>
    <property type="molecule type" value="Genomic_DNA"/>
</dbReference>
<organism evidence="1 2">
    <name type="scientific">Tanacetum coccineum</name>
    <dbReference type="NCBI Taxonomy" id="301880"/>
    <lineage>
        <taxon>Eukaryota</taxon>
        <taxon>Viridiplantae</taxon>
        <taxon>Streptophyta</taxon>
        <taxon>Embryophyta</taxon>
        <taxon>Tracheophyta</taxon>
        <taxon>Spermatophyta</taxon>
        <taxon>Magnoliopsida</taxon>
        <taxon>eudicotyledons</taxon>
        <taxon>Gunneridae</taxon>
        <taxon>Pentapetalae</taxon>
        <taxon>asterids</taxon>
        <taxon>campanulids</taxon>
        <taxon>Asterales</taxon>
        <taxon>Asteraceae</taxon>
        <taxon>Asteroideae</taxon>
        <taxon>Anthemideae</taxon>
        <taxon>Anthemidinae</taxon>
        <taxon>Tanacetum</taxon>
    </lineage>
</organism>
<dbReference type="Proteomes" id="UP001151760">
    <property type="component" value="Unassembled WGS sequence"/>
</dbReference>
<evidence type="ECO:0000313" key="2">
    <source>
        <dbReference type="Proteomes" id="UP001151760"/>
    </source>
</evidence>
<reference evidence="1" key="1">
    <citation type="journal article" date="2022" name="Int. J. Mol. Sci.">
        <title>Draft Genome of Tanacetum Coccineum: Genomic Comparison of Closely Related Tanacetum-Family Plants.</title>
        <authorList>
            <person name="Yamashiro T."/>
            <person name="Shiraishi A."/>
            <person name="Nakayama K."/>
            <person name="Satake H."/>
        </authorList>
    </citation>
    <scope>NUCLEOTIDE SEQUENCE</scope>
</reference>